<name>A0A318I9T8_9BACT</name>
<gene>
    <name evidence="1" type="ORF">EJ73_01617</name>
</gene>
<accession>A0A318I9T8</accession>
<dbReference type="STRING" id="1122991.GCA_000613445_02058"/>
<evidence type="ECO:0000313" key="2">
    <source>
        <dbReference type="Proteomes" id="UP000248314"/>
    </source>
</evidence>
<comment type="caution">
    <text evidence="1">The sequence shown here is derived from an EMBL/GenBank/DDBJ whole genome shotgun (WGS) entry which is preliminary data.</text>
</comment>
<protein>
    <submittedName>
        <fullName evidence="1">Uncharacterized protein</fullName>
    </submittedName>
</protein>
<organism evidence="1 2">
    <name type="scientific">Hoylesella shahii DSM 15611 = JCM 12083</name>
    <dbReference type="NCBI Taxonomy" id="1122991"/>
    <lineage>
        <taxon>Bacteria</taxon>
        <taxon>Pseudomonadati</taxon>
        <taxon>Bacteroidota</taxon>
        <taxon>Bacteroidia</taxon>
        <taxon>Bacteroidales</taxon>
        <taxon>Prevotellaceae</taxon>
        <taxon>Hoylesella</taxon>
    </lineage>
</organism>
<sequence length="47" mass="5713">MQKFYLLLRGKWYATISIRKPMQHAQNEITIEHHATKFSDRREPRKG</sequence>
<evidence type="ECO:0000313" key="1">
    <source>
        <dbReference type="EMBL" id="PXX21631.1"/>
    </source>
</evidence>
<dbReference type="EMBL" id="QJJX01000017">
    <property type="protein sequence ID" value="PXX21631.1"/>
    <property type="molecule type" value="Genomic_DNA"/>
</dbReference>
<proteinExistence type="predicted"/>
<dbReference type="AlphaFoldDB" id="A0A318I9T8"/>
<reference evidence="1 2" key="1">
    <citation type="submission" date="2018-05" db="EMBL/GenBank/DDBJ databases">
        <title>Genomic Encyclopedia of Type Strains, Phase I: the one thousand microbial genomes (KMG-I) project.</title>
        <authorList>
            <person name="Kyrpides N."/>
        </authorList>
    </citation>
    <scope>NUCLEOTIDE SEQUENCE [LARGE SCALE GENOMIC DNA]</scope>
    <source>
        <strain evidence="1 2">DSM 15611</strain>
    </source>
</reference>
<dbReference type="Proteomes" id="UP000248314">
    <property type="component" value="Unassembled WGS sequence"/>
</dbReference>
<keyword evidence="2" id="KW-1185">Reference proteome</keyword>